<comment type="caution">
    <text evidence="2">The sequence shown here is derived from an EMBL/GenBank/DDBJ whole genome shotgun (WGS) entry which is preliminary data.</text>
</comment>
<dbReference type="PANTHER" id="PTHR42977">
    <property type="entry name" value="HYDROLASE-RELATED"/>
    <property type="match status" value="1"/>
</dbReference>
<evidence type="ECO:0000313" key="2">
    <source>
        <dbReference type="EMBL" id="GAB1584638.1"/>
    </source>
</evidence>
<gene>
    <name evidence="2" type="ORF">PPNSA23_45810</name>
</gene>
<proteinExistence type="predicted"/>
<dbReference type="InterPro" id="IPR029058">
    <property type="entry name" value="AB_hydrolase_fold"/>
</dbReference>
<dbReference type="Gene3D" id="3.40.50.1820">
    <property type="entry name" value="alpha/beta hydrolase"/>
    <property type="match status" value="1"/>
</dbReference>
<dbReference type="SUPFAM" id="SSF53474">
    <property type="entry name" value="alpha/beta-Hydrolases"/>
    <property type="match status" value="1"/>
</dbReference>
<dbReference type="RefSeq" id="WP_407867014.1">
    <property type="nucleotide sequence ID" value="NZ_BAAFZP010000002.1"/>
</dbReference>
<dbReference type="GO" id="GO:0016787">
    <property type="term" value="F:hydrolase activity"/>
    <property type="evidence" value="ECO:0007669"/>
    <property type="project" value="UniProtKB-KW"/>
</dbReference>
<protein>
    <submittedName>
        <fullName evidence="2">Alpha/beta hydrolase</fullName>
    </submittedName>
</protein>
<feature type="domain" description="AB hydrolase-1" evidence="1">
    <location>
        <begin position="28"/>
        <end position="269"/>
    </location>
</feature>
<keyword evidence="3" id="KW-1185">Reference proteome</keyword>
<dbReference type="PANTHER" id="PTHR42977:SF1">
    <property type="entry name" value="BLR6576 PROTEIN"/>
    <property type="match status" value="1"/>
</dbReference>
<dbReference type="InterPro" id="IPR000073">
    <property type="entry name" value="AB_hydrolase_1"/>
</dbReference>
<dbReference type="Proteomes" id="UP001628091">
    <property type="component" value="Unassembled WGS sequence"/>
</dbReference>
<evidence type="ECO:0000313" key="3">
    <source>
        <dbReference type="Proteomes" id="UP001628091"/>
    </source>
</evidence>
<dbReference type="InterPro" id="IPR051340">
    <property type="entry name" value="Haloalkane_dehalogenase"/>
</dbReference>
<dbReference type="Pfam" id="PF00561">
    <property type="entry name" value="Abhydrolase_1"/>
    <property type="match status" value="1"/>
</dbReference>
<accession>A0ABQ0H6T0</accession>
<dbReference type="EMBL" id="BAAFZP010000002">
    <property type="protein sequence ID" value="GAB1584638.1"/>
    <property type="molecule type" value="Genomic_DNA"/>
</dbReference>
<reference evidence="2 3" key="1">
    <citation type="submission" date="2024-10" db="EMBL/GenBank/DDBJ databases">
        <title>Isolation, draft genome sequencing and identification of Phyllobacterium sp. NSA23, isolated from leaf soil.</title>
        <authorList>
            <person name="Akita H."/>
        </authorList>
    </citation>
    <scope>NUCLEOTIDE SEQUENCE [LARGE SCALE GENOMIC DNA]</scope>
    <source>
        <strain evidence="2 3">NSA23</strain>
    </source>
</reference>
<name>A0ABQ0H6T0_9HYPH</name>
<keyword evidence="2" id="KW-0378">Hydrolase</keyword>
<organism evidence="2 3">
    <name type="scientific">Phyllobacterium phragmitis</name>
    <dbReference type="NCBI Taxonomy" id="2670329"/>
    <lineage>
        <taxon>Bacteria</taxon>
        <taxon>Pseudomonadati</taxon>
        <taxon>Pseudomonadota</taxon>
        <taxon>Alphaproteobacteria</taxon>
        <taxon>Hyphomicrobiales</taxon>
        <taxon>Phyllobacteriaceae</taxon>
        <taxon>Phyllobacterium</taxon>
    </lineage>
</organism>
<evidence type="ECO:0000259" key="1">
    <source>
        <dbReference type="Pfam" id="PF00561"/>
    </source>
</evidence>
<sequence>MHQAARERFRLSGGTDLAFVTAGEASNPAVLLLHGFPGSADYFREVMPDLSQVAYVLAPDLPGYGESDVLPTPSFAAFGEAVSELLDRLAVEPRYIYLHDFGAPVGFDIAMQAPEQVLGLIIQNANAHRTGFGPPWDPVIDYWSHPNPDNEAAATAHLTFEGTRNGYLGGMPPDVAARIPAEVWEEDWRVMQLPGRMETQRALVKDYGNYAARFDEIAEYLARWQPPSLMIWARHDPFFDLAEIISWMQALPRMEAHILDAGHKLLETHAAAATPVMLDFIRHTRRKGERAK</sequence>